<proteinExistence type="predicted"/>
<dbReference type="OrthoDB" id="997331at2759"/>
<organism evidence="2 3">
    <name type="scientific">Gossypium anomalum</name>
    <dbReference type="NCBI Taxonomy" id="47600"/>
    <lineage>
        <taxon>Eukaryota</taxon>
        <taxon>Viridiplantae</taxon>
        <taxon>Streptophyta</taxon>
        <taxon>Embryophyta</taxon>
        <taxon>Tracheophyta</taxon>
        <taxon>Spermatophyta</taxon>
        <taxon>Magnoliopsida</taxon>
        <taxon>eudicotyledons</taxon>
        <taxon>Gunneridae</taxon>
        <taxon>Pentapetalae</taxon>
        <taxon>rosids</taxon>
        <taxon>malvids</taxon>
        <taxon>Malvales</taxon>
        <taxon>Malvaceae</taxon>
        <taxon>Malvoideae</taxon>
        <taxon>Gossypium</taxon>
    </lineage>
</organism>
<evidence type="ECO:0000313" key="3">
    <source>
        <dbReference type="Proteomes" id="UP000701853"/>
    </source>
</evidence>
<dbReference type="AlphaFoldDB" id="A0A8J6DC71"/>
<sequence>MSLSYWQEAVNSELQALLRNNTWSLCPLPLSRRSIGCKWLFRMKKKPDGSMHRYKAKLVAKGFSQHAGSDFCDTFSPVVQAALRAWFHTLRQHLVEHLDDIAVTGSSSKEISQKKYVLDLLHSKCMAIAIATPTPMVGSPKLTVADGSPLVDVHEYRSVIGKLQYVCIT</sequence>
<protein>
    <recommendedName>
        <fullName evidence="1">Reverse transcriptase Ty1/copia-type domain-containing protein</fullName>
    </recommendedName>
</protein>
<dbReference type="EMBL" id="JAHUZN010000001">
    <property type="protein sequence ID" value="KAG8503619.1"/>
    <property type="molecule type" value="Genomic_DNA"/>
</dbReference>
<feature type="domain" description="Reverse transcriptase Ty1/copia-type" evidence="1">
    <location>
        <begin position="20"/>
        <end position="81"/>
    </location>
</feature>
<keyword evidence="3" id="KW-1185">Reference proteome</keyword>
<reference evidence="2 3" key="1">
    <citation type="journal article" date="2021" name="bioRxiv">
        <title>The Gossypium anomalum genome as a resource for cotton improvement and evolutionary analysis of hybrid incompatibility.</title>
        <authorList>
            <person name="Grover C.E."/>
            <person name="Yuan D."/>
            <person name="Arick M.A."/>
            <person name="Miller E.R."/>
            <person name="Hu G."/>
            <person name="Peterson D.G."/>
            <person name="Wendel J.F."/>
            <person name="Udall J.A."/>
        </authorList>
    </citation>
    <scope>NUCLEOTIDE SEQUENCE [LARGE SCALE GENOMIC DNA]</scope>
    <source>
        <strain evidence="2">JFW-Udall</strain>
        <tissue evidence="2">Leaf</tissue>
    </source>
</reference>
<dbReference type="InterPro" id="IPR013103">
    <property type="entry name" value="RVT_2"/>
</dbReference>
<accession>A0A8J6DC71</accession>
<comment type="caution">
    <text evidence="2">The sequence shown here is derived from an EMBL/GenBank/DDBJ whole genome shotgun (WGS) entry which is preliminary data.</text>
</comment>
<name>A0A8J6DC71_9ROSI</name>
<dbReference type="Proteomes" id="UP000701853">
    <property type="component" value="Chromosome 1"/>
</dbReference>
<dbReference type="Pfam" id="PF07727">
    <property type="entry name" value="RVT_2"/>
    <property type="match status" value="1"/>
</dbReference>
<evidence type="ECO:0000259" key="1">
    <source>
        <dbReference type="Pfam" id="PF07727"/>
    </source>
</evidence>
<gene>
    <name evidence="2" type="ORF">CXB51_001805</name>
</gene>
<evidence type="ECO:0000313" key="2">
    <source>
        <dbReference type="EMBL" id="KAG8503619.1"/>
    </source>
</evidence>